<dbReference type="InterPro" id="IPR036390">
    <property type="entry name" value="WH_DNA-bd_sf"/>
</dbReference>
<comment type="caution">
    <text evidence="2">The sequence shown here is derived from an EMBL/GenBank/DDBJ whole genome shotgun (WGS) entry which is preliminary data.</text>
</comment>
<evidence type="ECO:0000259" key="1">
    <source>
        <dbReference type="Pfam" id="PF03551"/>
    </source>
</evidence>
<dbReference type="SUPFAM" id="SSF46785">
    <property type="entry name" value="Winged helix' DNA-binding domain"/>
    <property type="match status" value="1"/>
</dbReference>
<protein>
    <submittedName>
        <fullName evidence="2">PadR family transcriptional regulator</fullName>
    </submittedName>
</protein>
<feature type="domain" description="Transcription regulator PadR N-terminal" evidence="1">
    <location>
        <begin position="15"/>
        <end position="90"/>
    </location>
</feature>
<keyword evidence="3" id="KW-1185">Reference proteome</keyword>
<dbReference type="Gene3D" id="1.10.10.10">
    <property type="entry name" value="Winged helix-like DNA-binding domain superfamily/Winged helix DNA-binding domain"/>
    <property type="match status" value="1"/>
</dbReference>
<dbReference type="PANTHER" id="PTHR33169:SF14">
    <property type="entry name" value="TRANSCRIPTIONAL REGULATOR RV3488"/>
    <property type="match status" value="1"/>
</dbReference>
<proteinExistence type="predicted"/>
<dbReference type="Proteomes" id="UP001596455">
    <property type="component" value="Unassembled WGS sequence"/>
</dbReference>
<dbReference type="Pfam" id="PF03551">
    <property type="entry name" value="PadR"/>
    <property type="match status" value="1"/>
</dbReference>
<organism evidence="2 3">
    <name type="scientific">Georgenia alba</name>
    <dbReference type="NCBI Taxonomy" id="2233858"/>
    <lineage>
        <taxon>Bacteria</taxon>
        <taxon>Bacillati</taxon>
        <taxon>Actinomycetota</taxon>
        <taxon>Actinomycetes</taxon>
        <taxon>Micrococcales</taxon>
        <taxon>Bogoriellaceae</taxon>
        <taxon>Georgenia</taxon>
    </lineage>
</organism>
<dbReference type="InterPro" id="IPR036388">
    <property type="entry name" value="WH-like_DNA-bd_sf"/>
</dbReference>
<evidence type="ECO:0000313" key="3">
    <source>
        <dbReference type="Proteomes" id="UP001596455"/>
    </source>
</evidence>
<dbReference type="InterPro" id="IPR052509">
    <property type="entry name" value="Metal_resp_DNA-bind_regulator"/>
</dbReference>
<dbReference type="RefSeq" id="WP_382392829.1">
    <property type="nucleotide sequence ID" value="NZ_JBHTCQ010000001.1"/>
</dbReference>
<name>A0ABW2Q936_9MICO</name>
<dbReference type="PANTHER" id="PTHR33169">
    <property type="entry name" value="PADR-FAMILY TRANSCRIPTIONAL REGULATOR"/>
    <property type="match status" value="1"/>
</dbReference>
<dbReference type="InterPro" id="IPR005149">
    <property type="entry name" value="Tscrpt_reg_PadR_N"/>
</dbReference>
<evidence type="ECO:0000313" key="2">
    <source>
        <dbReference type="EMBL" id="MFC7404953.1"/>
    </source>
</evidence>
<gene>
    <name evidence="2" type="ORF">ACFQQL_07515</name>
</gene>
<dbReference type="EMBL" id="JBHTCQ010000001">
    <property type="protein sequence ID" value="MFC7404953.1"/>
    <property type="molecule type" value="Genomic_DNA"/>
</dbReference>
<sequence>MPSRREFRSPLSLVVLALLREHPMHVYGLHRVIRERGQDRLVNVEHRNSVRQTVERLQRAACVEVDEMQSGEGPVRTVYRITTTGRDLLDEILREAVSTPRREYPVFPVAASLLAFYSPPEVAELLAQRRAVLVDQRAELELSLKESPGLPGILVVESELQVGLIDAELAWIDGVTARISSGDLEWDTAALIEGSPMIDLLDEQAE</sequence>
<accession>A0ABW2Q936</accession>
<reference evidence="3" key="1">
    <citation type="journal article" date="2019" name="Int. J. Syst. Evol. Microbiol.">
        <title>The Global Catalogue of Microorganisms (GCM) 10K type strain sequencing project: providing services to taxonomists for standard genome sequencing and annotation.</title>
        <authorList>
            <consortium name="The Broad Institute Genomics Platform"/>
            <consortium name="The Broad Institute Genome Sequencing Center for Infectious Disease"/>
            <person name="Wu L."/>
            <person name="Ma J."/>
        </authorList>
    </citation>
    <scope>NUCLEOTIDE SEQUENCE [LARGE SCALE GENOMIC DNA]</scope>
    <source>
        <strain evidence="3">JCM 1490</strain>
    </source>
</reference>